<comment type="caution">
    <text evidence="1">The sequence shown here is derived from an EMBL/GenBank/DDBJ whole genome shotgun (WGS) entry which is preliminary data.</text>
</comment>
<evidence type="ECO:0000313" key="2">
    <source>
        <dbReference type="Proteomes" id="UP001148629"/>
    </source>
</evidence>
<dbReference type="EMBL" id="JANRMS010000026">
    <property type="protein sequence ID" value="KAJ3549304.1"/>
    <property type="molecule type" value="Genomic_DNA"/>
</dbReference>
<evidence type="ECO:0000313" key="1">
    <source>
        <dbReference type="EMBL" id="KAJ3549304.1"/>
    </source>
</evidence>
<keyword evidence="2" id="KW-1185">Reference proteome</keyword>
<reference evidence="1" key="1">
    <citation type="submission" date="2022-08" db="EMBL/GenBank/DDBJ databases">
        <title>Genome Sequence of Fusarium decemcellulare.</title>
        <authorList>
            <person name="Buettner E."/>
        </authorList>
    </citation>
    <scope>NUCLEOTIDE SEQUENCE</scope>
    <source>
        <strain evidence="1">Babe19</strain>
    </source>
</reference>
<protein>
    <submittedName>
        <fullName evidence="1">Uncharacterized protein</fullName>
    </submittedName>
</protein>
<proteinExistence type="predicted"/>
<gene>
    <name evidence="1" type="ORF">NM208_g572</name>
</gene>
<name>A0ACC1SZC2_9HYPO</name>
<accession>A0ACC1SZC2</accession>
<dbReference type="Proteomes" id="UP001148629">
    <property type="component" value="Unassembled WGS sequence"/>
</dbReference>
<sequence>MSSSTTLPVTSLWANRKCLAMCALVSIANMQYGLDSTVLASLQAMPGFLKVYGYEDPKNPGNYLIGATFQQLIGSLLTMGSLISSLLAGLFAHYLGRRPALWIASALVIVGCILQIASESKAVVYVGRLILGAGNGFLSTFSTIYAAEAAPAHLRAVLVGLFSEWVLIGGIVGAAVTYSTQKRLDKGSYQIPLGISFIVPIILSVGLFFVPESPRYLLMCGNTAAARRSFENLRGNALRPEELELEWTEMTIGIHNEKITARKIRPIDMFRGIFPKAEAGGIEANSIGTNLRRTLLCYGVIATQTGTGSSFVIAYGTYFLLIAGLDIDQAFRYWLMICCIGFVGVNVGMYAMRHLLGRRAILISGTIFQGICMLGVSIPATTDIGISLARNLLIAFFALYLFGYNASVGDASYPVATELVSTRLRSWTVGSAISLGYLLAWLTGFCTPYFINPEHLNWGAKYCYIWAASNFICAAFYFFFLPEMKGRTLEEIDELFANRVPIRDFKTFETTIINKAAKEVERQGVAEHIEPSDENMAALKPVTLYKMGGSPNPWKVALILEELGVPYKFENVDFTEIKKRTIHLDKPERPRSGVERSPKAHHTLGDYLIDTYDINASLHYTSLPEKYHTRCWEHFQMSGQGPYFGQKSWFSRFHPEKVPSAIERYSNEIRRVIQVIDSHLKKQGTNYLVGEKITYADLMFVPYARSIKMTIAPEIDTSAWVAYESWLGRIYARPAVARVLADWDTEIKQQAQRASKEIKLGNRQIQLLSAGGAIGTALFISIGSGLAKGGPASLFIAFSLYSLVLSCVNNSVAEMTTYMPVAGGFIRLAGHWVDDAFGFMAGWNFFFFEALAIPFEITALTFVLSFWNDKMTEPGPTAAICAGCVIAYGLLNFVAVEIYGEAEFWLCSGKLILIFILFSFTFVTMVGGNPQHDAYGFRYWSNPGPFAEYLSTGDLGRFRGFLACLYVAAFTIVGPEYISMAAAEAKHPTVYIKAAYKTVYYRLCLFFVVGALAVSVVIPYNNEELRDLWFGSGEGSGSAAGSPYVLAMRVLGIDVLPHIVNALILTSIFSAGNTYVYCGSRVLYGLALDGRAPKIFARVTKRGVPIYSLLGVMCFSLLSFLQVSNSSAKVLGWLTSLITGGGQINYIVMTVTFLRYRKACGVQNIDRSSMPYYGRFQPYCAWIALAFQIVICLTLGYTSFSPFDVGGFFSSYTMQVVMPILFISWKLFHRTRVVPAAEMDLVWERSIIDAYEANETEAPIGFWTEMLGLIGIKRKQARSEE</sequence>
<organism evidence="1 2">
    <name type="scientific">Fusarium decemcellulare</name>
    <dbReference type="NCBI Taxonomy" id="57161"/>
    <lineage>
        <taxon>Eukaryota</taxon>
        <taxon>Fungi</taxon>
        <taxon>Dikarya</taxon>
        <taxon>Ascomycota</taxon>
        <taxon>Pezizomycotina</taxon>
        <taxon>Sordariomycetes</taxon>
        <taxon>Hypocreomycetidae</taxon>
        <taxon>Hypocreales</taxon>
        <taxon>Nectriaceae</taxon>
        <taxon>Fusarium</taxon>
        <taxon>Fusarium decemcellulare species complex</taxon>
    </lineage>
</organism>